<sequence>MRFGISDRAVRMALAAEKQRKITAQQKDTTIAVRIDAEAVMSFDAVISRLDFRSRSEALRRMIYGASGFFAPDEQLSDEVRRAVGELAKVGSNVNQIARRLNQAAMIGSPGTVSKAELAEVRQISVLVQDLRTDLQAVINRRRQQLESVLREVLDDDGAADEG</sequence>
<evidence type="ECO:0000313" key="2">
    <source>
        <dbReference type="EMBL" id="VDC34002.1"/>
    </source>
</evidence>
<dbReference type="Pfam" id="PF05713">
    <property type="entry name" value="MobC"/>
    <property type="match status" value="1"/>
</dbReference>
<feature type="domain" description="Bacterial mobilisation" evidence="1">
    <location>
        <begin position="86"/>
        <end position="124"/>
    </location>
</feature>
<dbReference type="AlphaFoldDB" id="A0A3P5XT50"/>
<dbReference type="Proteomes" id="UP000277498">
    <property type="component" value="Unassembled WGS sequence"/>
</dbReference>
<keyword evidence="3" id="KW-1185">Reference proteome</keyword>
<proteinExistence type="predicted"/>
<dbReference type="EMBL" id="UXAW01000142">
    <property type="protein sequence ID" value="VDC34002.1"/>
    <property type="molecule type" value="Genomic_DNA"/>
</dbReference>
<dbReference type="InterPro" id="IPR008687">
    <property type="entry name" value="MobC"/>
</dbReference>
<dbReference type="RefSeq" id="WP_124088856.1">
    <property type="nucleotide sequence ID" value="NZ_UXAW01000142.1"/>
</dbReference>
<evidence type="ECO:0000259" key="1">
    <source>
        <dbReference type="Pfam" id="PF05713"/>
    </source>
</evidence>
<dbReference type="OrthoDB" id="7779024at2"/>
<protein>
    <submittedName>
        <fullName evidence="2">Bacterial mobilization protein (MobC)</fullName>
    </submittedName>
</protein>
<reference evidence="2 3" key="1">
    <citation type="submission" date="2018-11" db="EMBL/GenBank/DDBJ databases">
        <authorList>
            <person name="Criscuolo A."/>
        </authorList>
    </citation>
    <scope>NUCLEOTIDE SEQUENCE [LARGE SCALE GENOMIC DNA]</scope>
    <source>
        <strain evidence="2">ACIP111625</strain>
    </source>
</reference>
<name>A0A3P5XT50_9RHOB</name>
<accession>A0A3P5XT50</accession>
<evidence type="ECO:0000313" key="3">
    <source>
        <dbReference type="Proteomes" id="UP000277498"/>
    </source>
</evidence>
<organism evidence="2 3">
    <name type="scientific">Pseudogemmobacter humi</name>
    <dbReference type="NCBI Taxonomy" id="2483812"/>
    <lineage>
        <taxon>Bacteria</taxon>
        <taxon>Pseudomonadati</taxon>
        <taxon>Pseudomonadota</taxon>
        <taxon>Alphaproteobacteria</taxon>
        <taxon>Rhodobacterales</taxon>
        <taxon>Paracoccaceae</taxon>
        <taxon>Pseudogemmobacter</taxon>
    </lineage>
</organism>
<gene>
    <name evidence="2" type="ORF">XINFAN_04200</name>
</gene>